<comment type="caution">
    <text evidence="8">The sequence shown here is derived from an EMBL/GenBank/DDBJ whole genome shotgun (WGS) entry which is preliminary data.</text>
</comment>
<keyword evidence="4" id="KW-0560">Oxidoreductase</keyword>
<dbReference type="GO" id="GO:0005506">
    <property type="term" value="F:iron ion binding"/>
    <property type="evidence" value="ECO:0007669"/>
    <property type="project" value="InterPro"/>
</dbReference>
<evidence type="ECO:0000256" key="6">
    <source>
        <dbReference type="ARBA" id="ARBA00023033"/>
    </source>
</evidence>
<name>A0A9R1XJ98_LACSA</name>
<dbReference type="InterPro" id="IPR036396">
    <property type="entry name" value="Cyt_P450_sf"/>
</dbReference>
<sequence length="399" mass="45222">MSIKHGPLMLIHLGNVPVLVASSAKAAMEIMKFHDLSVSGRPRLMMPNILLYGCKEIAFSPYGEYWRQLKRIVVCHLLSNKQVKSFRKVRQEEIGVTISMLAESCGSTVDLGELIVSLANKITCRTALGRTYDHGSKFTKLLLRFMNMLGVFCVGDYIPWLSWVDGLKMLEGNAKKIATEFDDFFDFVLKEHRSTKSTGEDAKSDDDRDLVDILLDVQGNETIGFTLGDDTLKGVILDMFSAGTDTTFTTLEWKLSELIKHPPAMKKLQQEATIILERRSTILEEDLEKMQYLKAVVKESMQLHTPVPLIPRETTEDVKLMGYDIPVGTQVLVNVWAIGRDPTVWEDSNKYRLERFLDNSTEYKSLHYDWLPFGAGRRGCPSIQFATTITELALGYRHE</sequence>
<dbReference type="EMBL" id="NBSK02000004">
    <property type="protein sequence ID" value="KAJ0211939.1"/>
    <property type="molecule type" value="Genomic_DNA"/>
</dbReference>
<keyword evidence="2 7" id="KW-0349">Heme</keyword>
<dbReference type="GO" id="GO:0016705">
    <property type="term" value="F:oxidoreductase activity, acting on paired donors, with incorporation or reduction of molecular oxygen"/>
    <property type="evidence" value="ECO:0007669"/>
    <property type="project" value="InterPro"/>
</dbReference>
<evidence type="ECO:0000256" key="4">
    <source>
        <dbReference type="ARBA" id="ARBA00023002"/>
    </source>
</evidence>
<comment type="similarity">
    <text evidence="1">Belongs to the cytochrome P450 family.</text>
</comment>
<keyword evidence="9" id="KW-1185">Reference proteome</keyword>
<feature type="binding site" description="axial binding residue" evidence="7">
    <location>
        <position position="380"/>
    </location>
    <ligand>
        <name>heme</name>
        <dbReference type="ChEBI" id="CHEBI:30413"/>
    </ligand>
    <ligandPart>
        <name>Fe</name>
        <dbReference type="ChEBI" id="CHEBI:18248"/>
    </ligandPart>
</feature>
<evidence type="ECO:0000256" key="1">
    <source>
        <dbReference type="ARBA" id="ARBA00010617"/>
    </source>
</evidence>
<dbReference type="InterPro" id="IPR002401">
    <property type="entry name" value="Cyt_P450_E_grp-I"/>
</dbReference>
<dbReference type="PANTHER" id="PTHR47955:SF16">
    <property type="entry name" value="CYTOCHROME P450"/>
    <property type="match status" value="1"/>
</dbReference>
<evidence type="ECO:0000256" key="2">
    <source>
        <dbReference type="ARBA" id="ARBA00022617"/>
    </source>
</evidence>
<dbReference type="Pfam" id="PF00067">
    <property type="entry name" value="p450"/>
    <property type="match status" value="1"/>
</dbReference>
<dbReference type="PRINTS" id="PR00463">
    <property type="entry name" value="EP450I"/>
</dbReference>
<keyword evidence="6" id="KW-0503">Monooxygenase</keyword>
<dbReference type="InterPro" id="IPR001128">
    <property type="entry name" value="Cyt_P450"/>
</dbReference>
<evidence type="ECO:0000256" key="3">
    <source>
        <dbReference type="ARBA" id="ARBA00022723"/>
    </source>
</evidence>
<organism evidence="8 9">
    <name type="scientific">Lactuca sativa</name>
    <name type="common">Garden lettuce</name>
    <dbReference type="NCBI Taxonomy" id="4236"/>
    <lineage>
        <taxon>Eukaryota</taxon>
        <taxon>Viridiplantae</taxon>
        <taxon>Streptophyta</taxon>
        <taxon>Embryophyta</taxon>
        <taxon>Tracheophyta</taxon>
        <taxon>Spermatophyta</taxon>
        <taxon>Magnoliopsida</taxon>
        <taxon>eudicotyledons</taxon>
        <taxon>Gunneridae</taxon>
        <taxon>Pentapetalae</taxon>
        <taxon>asterids</taxon>
        <taxon>campanulids</taxon>
        <taxon>Asterales</taxon>
        <taxon>Asteraceae</taxon>
        <taxon>Cichorioideae</taxon>
        <taxon>Cichorieae</taxon>
        <taxon>Lactucinae</taxon>
        <taxon>Lactuca</taxon>
    </lineage>
</organism>
<keyword evidence="5 7" id="KW-0408">Iron</keyword>
<accession>A0A9R1XJ98</accession>
<evidence type="ECO:0000256" key="5">
    <source>
        <dbReference type="ARBA" id="ARBA00023004"/>
    </source>
</evidence>
<reference evidence="8 9" key="1">
    <citation type="journal article" date="2017" name="Nat. Commun.">
        <title>Genome assembly with in vitro proximity ligation data and whole-genome triplication in lettuce.</title>
        <authorList>
            <person name="Reyes-Chin-Wo S."/>
            <person name="Wang Z."/>
            <person name="Yang X."/>
            <person name="Kozik A."/>
            <person name="Arikit S."/>
            <person name="Song C."/>
            <person name="Xia L."/>
            <person name="Froenicke L."/>
            <person name="Lavelle D.O."/>
            <person name="Truco M.J."/>
            <person name="Xia R."/>
            <person name="Zhu S."/>
            <person name="Xu C."/>
            <person name="Xu H."/>
            <person name="Xu X."/>
            <person name="Cox K."/>
            <person name="Korf I."/>
            <person name="Meyers B.C."/>
            <person name="Michelmore R.W."/>
        </authorList>
    </citation>
    <scope>NUCLEOTIDE SEQUENCE [LARGE SCALE GENOMIC DNA]</scope>
    <source>
        <strain evidence="9">cv. Salinas</strain>
        <tissue evidence="8">Seedlings</tissue>
    </source>
</reference>
<dbReference type="Proteomes" id="UP000235145">
    <property type="component" value="Unassembled WGS sequence"/>
</dbReference>
<gene>
    <name evidence="8" type="ORF">LSAT_V11C400216280</name>
</gene>
<dbReference type="AlphaFoldDB" id="A0A9R1XJ98"/>
<dbReference type="GO" id="GO:0051762">
    <property type="term" value="P:sesquiterpene biosynthetic process"/>
    <property type="evidence" value="ECO:0007669"/>
    <property type="project" value="UniProtKB-ARBA"/>
</dbReference>
<evidence type="ECO:0008006" key="10">
    <source>
        <dbReference type="Google" id="ProtNLM"/>
    </source>
</evidence>
<dbReference type="PANTHER" id="PTHR47955">
    <property type="entry name" value="CYTOCHROME P450 FAMILY 71 PROTEIN"/>
    <property type="match status" value="1"/>
</dbReference>
<proteinExistence type="inferred from homology"/>
<evidence type="ECO:0000313" key="9">
    <source>
        <dbReference type="Proteomes" id="UP000235145"/>
    </source>
</evidence>
<comment type="cofactor">
    <cofactor evidence="7">
        <name>heme</name>
        <dbReference type="ChEBI" id="CHEBI:30413"/>
    </cofactor>
</comment>
<evidence type="ECO:0000313" key="8">
    <source>
        <dbReference type="EMBL" id="KAJ0211939.1"/>
    </source>
</evidence>
<dbReference type="GO" id="GO:0020037">
    <property type="term" value="F:heme binding"/>
    <property type="evidence" value="ECO:0007669"/>
    <property type="project" value="InterPro"/>
</dbReference>
<dbReference type="PRINTS" id="PR00385">
    <property type="entry name" value="P450"/>
</dbReference>
<protein>
    <recommendedName>
        <fullName evidence="10">Cytochrome P450</fullName>
    </recommendedName>
</protein>
<dbReference type="SUPFAM" id="SSF48264">
    <property type="entry name" value="Cytochrome P450"/>
    <property type="match status" value="1"/>
</dbReference>
<keyword evidence="3 7" id="KW-0479">Metal-binding</keyword>
<dbReference type="GO" id="GO:0004497">
    <property type="term" value="F:monooxygenase activity"/>
    <property type="evidence" value="ECO:0007669"/>
    <property type="project" value="UniProtKB-KW"/>
</dbReference>
<dbReference type="Gene3D" id="1.10.630.10">
    <property type="entry name" value="Cytochrome P450"/>
    <property type="match status" value="1"/>
</dbReference>
<dbReference type="CDD" id="cd11072">
    <property type="entry name" value="CYP71-like"/>
    <property type="match status" value="1"/>
</dbReference>
<evidence type="ECO:0000256" key="7">
    <source>
        <dbReference type="PIRSR" id="PIRSR602401-1"/>
    </source>
</evidence>